<dbReference type="HOGENOM" id="CLU_106408_0_0_1"/>
<sequence length="164" mass="19262">MNLNIERDLTGFCIKFEVRPVNFFMLRIMKLCIWILLQILGYFLIHYISLREKVIFVKILFSSITLFLIRTPTIDSFYVFRDYGIQISTTRGCVLLPQKLNDVLFETKTFIPTDEIVDVVINEGIQGFSVIFYLCAIVKRSKKLHIIFPVCISTYPKILRGIFY</sequence>
<dbReference type="UniPathway" id="UPA00196"/>
<keyword evidence="3" id="KW-1133">Transmembrane helix</keyword>
<dbReference type="OMA" id="NASAFWI"/>
<reference evidence="6" key="1">
    <citation type="journal article" date="2012" name="G3 (Bethesda)">
        <title>Pichia sorbitophila, an interspecies yeast hybrid reveals early steps of genome resolution following polyploidization.</title>
        <authorList>
            <person name="Leh Louis V."/>
            <person name="Despons L."/>
            <person name="Friedrich A."/>
            <person name="Martin T."/>
            <person name="Durrens P."/>
            <person name="Casaregola S."/>
            <person name="Neuveglise C."/>
            <person name="Fairhead C."/>
            <person name="Marck C."/>
            <person name="Cruz J.A."/>
            <person name="Straub M.L."/>
            <person name="Kugler V."/>
            <person name="Sacerdot C."/>
            <person name="Uzunov Z."/>
            <person name="Thierry A."/>
            <person name="Weiss S."/>
            <person name="Bleykasten C."/>
            <person name="De Montigny J."/>
            <person name="Jacques N."/>
            <person name="Jung P."/>
            <person name="Lemaire M."/>
            <person name="Mallet S."/>
            <person name="Morel G."/>
            <person name="Richard G.F."/>
            <person name="Sarkar A."/>
            <person name="Savel G."/>
            <person name="Schacherer J."/>
            <person name="Seret M.L."/>
            <person name="Talla E."/>
            <person name="Samson G."/>
            <person name="Jubin C."/>
            <person name="Poulain J."/>
            <person name="Vacherie B."/>
            <person name="Barbe V."/>
            <person name="Pelletier E."/>
            <person name="Sherman D.J."/>
            <person name="Westhof E."/>
            <person name="Weissenbach J."/>
            <person name="Baret P.V."/>
            <person name="Wincker P."/>
            <person name="Gaillardin C."/>
            <person name="Dujon B."/>
            <person name="Souciet J.L."/>
        </authorList>
    </citation>
    <scope>NUCLEOTIDE SEQUENCE [LARGE SCALE GENOMIC DNA]</scope>
    <source>
        <strain evidence="6">CBS 270.75 / DBVPG 7215 / KCTC 17166 / NRRL Y-17582</strain>
    </source>
</reference>
<accession>G8JRP1</accession>
<evidence type="ECO:0000256" key="2">
    <source>
        <dbReference type="ARBA" id="ARBA00009610"/>
    </source>
</evidence>
<protein>
    <recommendedName>
        <fullName evidence="4">Phosphatidylinositol N-acetylglucosaminyltransferase subunit H conserved domain-containing protein</fullName>
    </recommendedName>
</protein>
<dbReference type="InParanoid" id="G8JRP1"/>
<evidence type="ECO:0000313" key="6">
    <source>
        <dbReference type="Proteomes" id="UP000006790"/>
    </source>
</evidence>
<evidence type="ECO:0000256" key="3">
    <source>
        <dbReference type="SAM" id="Phobius"/>
    </source>
</evidence>
<evidence type="ECO:0000259" key="4">
    <source>
        <dbReference type="Pfam" id="PF10181"/>
    </source>
</evidence>
<comment type="pathway">
    <text evidence="1">Glycolipid biosynthesis; glycosylphosphatidylinositol-anchor biosynthesis.</text>
</comment>
<keyword evidence="6" id="KW-1185">Reference proteome</keyword>
<dbReference type="KEGG" id="erc:Ecym_3319"/>
<dbReference type="STRING" id="931890.G8JRP1"/>
<feature type="transmembrane region" description="Helical" evidence="3">
    <location>
        <begin position="28"/>
        <end position="48"/>
    </location>
</feature>
<evidence type="ECO:0000313" key="5">
    <source>
        <dbReference type="EMBL" id="AET38810.1"/>
    </source>
</evidence>
<dbReference type="OrthoDB" id="6256716at2759"/>
<feature type="transmembrane region" description="Helical" evidence="3">
    <location>
        <begin position="54"/>
        <end position="71"/>
    </location>
</feature>
<dbReference type="InterPro" id="IPR044215">
    <property type="entry name" value="PIG-H"/>
</dbReference>
<gene>
    <name evidence="5" type="ordered locus">Ecym_3319</name>
</gene>
<feature type="domain" description="Phosphatidylinositol N-acetylglucosaminyltransferase subunit H conserved" evidence="4">
    <location>
        <begin position="76"/>
        <end position="149"/>
    </location>
</feature>
<dbReference type="GeneID" id="11468908"/>
<evidence type="ECO:0000256" key="1">
    <source>
        <dbReference type="ARBA" id="ARBA00004687"/>
    </source>
</evidence>
<dbReference type="PANTHER" id="PTHR15231">
    <property type="entry name" value="PHOSPHATIDYLINOSITOL N-ACETYLGLUCOSAMINYLTRANSFERASE SUBUNIT H"/>
    <property type="match status" value="1"/>
</dbReference>
<keyword evidence="3" id="KW-0812">Transmembrane</keyword>
<dbReference type="PANTHER" id="PTHR15231:SF1">
    <property type="entry name" value="PHOSPHATIDYLINOSITOL N-ACETYLGLUCOSAMINYLTRANSFERASE SUBUNIT H"/>
    <property type="match status" value="1"/>
</dbReference>
<dbReference type="FunCoup" id="G8JRP1">
    <property type="interactions" value="81"/>
</dbReference>
<dbReference type="InterPro" id="IPR019328">
    <property type="entry name" value="PIGH-H_dom"/>
</dbReference>
<dbReference type="EMBL" id="CP002499">
    <property type="protein sequence ID" value="AET38810.1"/>
    <property type="molecule type" value="Genomic_DNA"/>
</dbReference>
<dbReference type="AlphaFoldDB" id="G8JRP1"/>
<organism evidence="5 6">
    <name type="scientific">Eremothecium cymbalariae (strain CBS 270.75 / DBVPG 7215 / KCTC 17166 / NRRL Y-17582)</name>
    <name type="common">Yeast</name>
    <dbReference type="NCBI Taxonomy" id="931890"/>
    <lineage>
        <taxon>Eukaryota</taxon>
        <taxon>Fungi</taxon>
        <taxon>Dikarya</taxon>
        <taxon>Ascomycota</taxon>
        <taxon>Saccharomycotina</taxon>
        <taxon>Saccharomycetes</taxon>
        <taxon>Saccharomycetales</taxon>
        <taxon>Saccharomycetaceae</taxon>
        <taxon>Eremothecium</taxon>
    </lineage>
</organism>
<proteinExistence type="inferred from homology"/>
<dbReference type="eggNOG" id="ENOG502S6Z2">
    <property type="taxonomic scope" value="Eukaryota"/>
</dbReference>
<dbReference type="Proteomes" id="UP000006790">
    <property type="component" value="Chromosome 3"/>
</dbReference>
<dbReference type="GO" id="GO:0006506">
    <property type="term" value="P:GPI anchor biosynthetic process"/>
    <property type="evidence" value="ECO:0007669"/>
    <property type="project" value="UniProtKB-UniPathway"/>
</dbReference>
<name>G8JRP1_ERECY</name>
<keyword evidence="3" id="KW-0472">Membrane</keyword>
<dbReference type="RefSeq" id="XP_003645627.1">
    <property type="nucleotide sequence ID" value="XM_003645579.1"/>
</dbReference>
<dbReference type="GO" id="GO:0000506">
    <property type="term" value="C:glycosylphosphatidylinositol-N-acetylglucosaminyltransferase (GPI-GnT) complex"/>
    <property type="evidence" value="ECO:0007669"/>
    <property type="project" value="InterPro"/>
</dbReference>
<dbReference type="Pfam" id="PF10181">
    <property type="entry name" value="PIG-H"/>
    <property type="match status" value="1"/>
</dbReference>
<comment type="similarity">
    <text evidence="2">Belongs to the PIGH family.</text>
</comment>